<dbReference type="Pfam" id="PF23156">
    <property type="entry name" value="DUF7054"/>
    <property type="match status" value="1"/>
</dbReference>
<accession>A0A9D4UM72</accession>
<dbReference type="OrthoDB" id="651546at2759"/>
<reference evidence="3" key="1">
    <citation type="submission" date="2021-01" db="EMBL/GenBank/DDBJ databases">
        <title>Adiantum capillus-veneris genome.</title>
        <authorList>
            <person name="Fang Y."/>
            <person name="Liao Q."/>
        </authorList>
    </citation>
    <scope>NUCLEOTIDE SEQUENCE</scope>
    <source>
        <strain evidence="3">H3</strain>
        <tissue evidence="3">Leaf</tissue>
    </source>
</reference>
<proteinExistence type="predicted"/>
<name>A0A9D4UM72_ADICA</name>
<protein>
    <recommendedName>
        <fullName evidence="2">DUF7054 domain-containing protein</fullName>
    </recommendedName>
</protein>
<dbReference type="InterPro" id="IPR055482">
    <property type="entry name" value="DUF7054"/>
</dbReference>
<evidence type="ECO:0000256" key="1">
    <source>
        <dbReference type="SAM" id="MobiDB-lite"/>
    </source>
</evidence>
<feature type="region of interest" description="Disordered" evidence="1">
    <location>
        <begin position="1"/>
        <end position="75"/>
    </location>
</feature>
<dbReference type="PANTHER" id="PTHR33270">
    <property type="entry name" value="BNAC05G50380D PROTEIN"/>
    <property type="match status" value="1"/>
</dbReference>
<dbReference type="Proteomes" id="UP000886520">
    <property type="component" value="Chromosome 14"/>
</dbReference>
<evidence type="ECO:0000313" key="3">
    <source>
        <dbReference type="EMBL" id="KAI5070455.1"/>
    </source>
</evidence>
<dbReference type="AlphaFoldDB" id="A0A9D4UM72"/>
<gene>
    <name evidence="3" type="ORF">GOP47_0014798</name>
</gene>
<organism evidence="3 4">
    <name type="scientific">Adiantum capillus-veneris</name>
    <name type="common">Maidenhair fern</name>
    <dbReference type="NCBI Taxonomy" id="13818"/>
    <lineage>
        <taxon>Eukaryota</taxon>
        <taxon>Viridiplantae</taxon>
        <taxon>Streptophyta</taxon>
        <taxon>Embryophyta</taxon>
        <taxon>Tracheophyta</taxon>
        <taxon>Polypodiopsida</taxon>
        <taxon>Polypodiidae</taxon>
        <taxon>Polypodiales</taxon>
        <taxon>Pteridineae</taxon>
        <taxon>Pteridaceae</taxon>
        <taxon>Vittarioideae</taxon>
        <taxon>Adiantum</taxon>
    </lineage>
</organism>
<sequence>MALLSRSSTLPAGRRSLHGSNGRTRHKKQRPTWLGSVIRPSSDPSCRRENGAHAEPPSIDDPHDHPVLPQLPLNSLSTSPEGAPDLLQLFKIFQFNRPESTPLRMLVNVTLIGTLQSIRLLVTHDACVQDVIKASLKAYAKEGRLPRRCFKHQSYGLHYSPFCLESIDPTESMCSLMTRNFYLSPSSKKLCDFRERKAWWKLFRLY</sequence>
<dbReference type="PANTHER" id="PTHR33270:SF6">
    <property type="entry name" value="OS02G0448600 PROTEIN"/>
    <property type="match status" value="1"/>
</dbReference>
<evidence type="ECO:0000313" key="4">
    <source>
        <dbReference type="Proteomes" id="UP000886520"/>
    </source>
</evidence>
<comment type="caution">
    <text evidence="3">The sequence shown here is derived from an EMBL/GenBank/DDBJ whole genome shotgun (WGS) entry which is preliminary data.</text>
</comment>
<feature type="compositionally biased region" description="Polar residues" evidence="1">
    <location>
        <begin position="1"/>
        <end position="10"/>
    </location>
</feature>
<feature type="domain" description="DUF7054" evidence="2">
    <location>
        <begin position="103"/>
        <end position="183"/>
    </location>
</feature>
<dbReference type="EMBL" id="JABFUD020000014">
    <property type="protein sequence ID" value="KAI5070455.1"/>
    <property type="molecule type" value="Genomic_DNA"/>
</dbReference>
<evidence type="ECO:0000259" key="2">
    <source>
        <dbReference type="Pfam" id="PF23156"/>
    </source>
</evidence>
<keyword evidence="4" id="KW-1185">Reference proteome</keyword>
<dbReference type="InterPro" id="IPR040358">
    <property type="entry name" value="At4g22758-like"/>
</dbReference>